<dbReference type="PIRSF" id="PIRSF001554">
    <property type="entry name" value="SucCS_beta"/>
    <property type="match status" value="1"/>
</dbReference>
<dbReference type="FunFam" id="3.40.50.261:FF:000001">
    <property type="entry name" value="Succinate--CoA ligase [ADP-forming] subunit beta"/>
    <property type="match status" value="1"/>
</dbReference>
<dbReference type="GO" id="GO:0000287">
    <property type="term" value="F:magnesium ion binding"/>
    <property type="evidence" value="ECO:0007669"/>
    <property type="project" value="UniProtKB-UniRule"/>
</dbReference>
<sequence>MKVHEYQAKQIFRDHGIAVPEGKACFSAAEAAAAAKELGGEVWVVKAQIHAGGRGKGGGVKVCRSIEEVEEAAGAIFGMQLVTHQTGPEGQQVRRLLVEQGAAIARELYLGMVIDRQKQQAVVMASSEGGMDIEEVAATAPDKILKTWIDPKRGIDAEEAKAIAAKMDLPAASCDAFAALAAKLHAAFAATDASLLEINPLVLLEDGGLIALDAKLNLDENALFRHPELLELKDQDEEDPAEARAAKFGLSYIALDGDIGCMVNGAGLAMATMDAIKLKGGAPANFLDVGGGATKENVTEAFKIMLANPSLKAILVNIFGGIMRCDVIAEGVVAAARDIKLTVPLVVRLEGTNVDKGKAILADSGLAIIAADDMDDAARKAVESAT</sequence>
<reference evidence="12" key="1">
    <citation type="submission" date="2020-10" db="EMBL/GenBank/DDBJ databases">
        <title>An improved Amphimedon queenslandica hologenome assembly reveals how three proteobacterial symbionts can extend the metabolic phenotypic of their marine sponge host.</title>
        <authorList>
            <person name="Degnan B."/>
            <person name="Degnan S."/>
            <person name="Xiang X."/>
        </authorList>
    </citation>
    <scope>NUCLEOTIDE SEQUENCE</scope>
    <source>
        <strain evidence="12">AqS2</strain>
    </source>
</reference>
<dbReference type="InterPro" id="IPR017866">
    <property type="entry name" value="Succ-CoA_synthase_bsu_CS"/>
</dbReference>
<evidence type="ECO:0000313" key="12">
    <source>
        <dbReference type="EMBL" id="MBF2735145.1"/>
    </source>
</evidence>
<accession>A0A930Y1A3</accession>
<evidence type="ECO:0000256" key="5">
    <source>
        <dbReference type="ARBA" id="ARBA00022741"/>
    </source>
</evidence>
<feature type="binding site" evidence="10">
    <location>
        <begin position="53"/>
        <end position="55"/>
    </location>
    <ligand>
        <name>ATP</name>
        <dbReference type="ChEBI" id="CHEBI:30616"/>
    </ligand>
</feature>
<dbReference type="PANTHER" id="PTHR11815">
    <property type="entry name" value="SUCCINYL-COA SYNTHETASE BETA CHAIN"/>
    <property type="match status" value="1"/>
</dbReference>
<dbReference type="SUPFAM" id="SSF56059">
    <property type="entry name" value="Glutathione synthetase ATP-binding domain-like"/>
    <property type="match status" value="1"/>
</dbReference>
<dbReference type="PANTHER" id="PTHR11815:SF10">
    <property type="entry name" value="SUCCINATE--COA LIGASE [GDP-FORMING] SUBUNIT BETA, MITOCHONDRIAL"/>
    <property type="match status" value="1"/>
</dbReference>
<evidence type="ECO:0000256" key="1">
    <source>
        <dbReference type="ARBA" id="ARBA00009182"/>
    </source>
</evidence>
<dbReference type="Pfam" id="PF08442">
    <property type="entry name" value="ATP-grasp_2"/>
    <property type="match status" value="1"/>
</dbReference>
<keyword evidence="5 10" id="KW-0547">Nucleotide-binding</keyword>
<dbReference type="PROSITE" id="PS01217">
    <property type="entry name" value="SUCCINYL_COA_LIG_3"/>
    <property type="match status" value="1"/>
</dbReference>
<dbReference type="PROSITE" id="PS50975">
    <property type="entry name" value="ATP_GRASP"/>
    <property type="match status" value="1"/>
</dbReference>
<dbReference type="InterPro" id="IPR013650">
    <property type="entry name" value="ATP-grasp_succ-CoA_synth-type"/>
</dbReference>
<evidence type="ECO:0000256" key="7">
    <source>
        <dbReference type="ARBA" id="ARBA00022842"/>
    </source>
</evidence>
<dbReference type="GO" id="GO:0005524">
    <property type="term" value="F:ATP binding"/>
    <property type="evidence" value="ECO:0007669"/>
    <property type="project" value="UniProtKB-UniRule"/>
</dbReference>
<feature type="binding site" evidence="10">
    <location>
        <position position="107"/>
    </location>
    <ligand>
        <name>ATP</name>
        <dbReference type="ChEBI" id="CHEBI:30616"/>
    </ligand>
</feature>
<gene>
    <name evidence="10 12" type="primary">sucC</name>
    <name evidence="12" type="ORF">ISN26_03535</name>
</gene>
<keyword evidence="13" id="KW-1185">Reference proteome</keyword>
<evidence type="ECO:0000256" key="6">
    <source>
        <dbReference type="ARBA" id="ARBA00022840"/>
    </source>
</evidence>
<evidence type="ECO:0000256" key="8">
    <source>
        <dbReference type="ARBA" id="ARBA00050563"/>
    </source>
</evidence>
<feature type="binding site" evidence="10">
    <location>
        <position position="264"/>
    </location>
    <ligand>
        <name>substrate</name>
        <note>ligand shared with subunit alpha</note>
    </ligand>
</feature>
<evidence type="ECO:0000256" key="4">
    <source>
        <dbReference type="ARBA" id="ARBA00022723"/>
    </source>
</evidence>
<dbReference type="InterPro" id="IPR005811">
    <property type="entry name" value="SUCC_ACL_C"/>
</dbReference>
<feature type="binding site" evidence="10">
    <location>
        <position position="199"/>
    </location>
    <ligand>
        <name>Mg(2+)</name>
        <dbReference type="ChEBI" id="CHEBI:18420"/>
    </ligand>
</feature>
<feature type="binding site" evidence="10">
    <location>
        <position position="99"/>
    </location>
    <ligand>
        <name>ATP</name>
        <dbReference type="ChEBI" id="CHEBI:30616"/>
    </ligand>
</feature>
<dbReference type="FunFam" id="3.30.1490.20:FF:000002">
    <property type="entry name" value="Succinate--CoA ligase [ADP-forming] subunit beta"/>
    <property type="match status" value="1"/>
</dbReference>
<comment type="cofactor">
    <cofactor evidence="10">
        <name>Mg(2+)</name>
        <dbReference type="ChEBI" id="CHEBI:18420"/>
    </cofactor>
    <text evidence="10">Binds 1 Mg(2+) ion per subunit.</text>
</comment>
<evidence type="ECO:0000256" key="3">
    <source>
        <dbReference type="ARBA" id="ARBA00022598"/>
    </source>
</evidence>
<dbReference type="NCBIfam" id="TIGR01016">
    <property type="entry name" value="sucCoAbeta"/>
    <property type="match status" value="1"/>
</dbReference>
<dbReference type="GO" id="GO:0004775">
    <property type="term" value="F:succinate-CoA ligase (ADP-forming) activity"/>
    <property type="evidence" value="ECO:0007669"/>
    <property type="project" value="UniProtKB-UniRule"/>
</dbReference>
<dbReference type="SUPFAM" id="SSF52210">
    <property type="entry name" value="Succinyl-CoA synthetase domains"/>
    <property type="match status" value="1"/>
</dbReference>
<dbReference type="NCBIfam" id="NF001913">
    <property type="entry name" value="PRK00696.1"/>
    <property type="match status" value="1"/>
</dbReference>
<comment type="catalytic activity">
    <reaction evidence="8">
        <text>succinate + ATP + CoA = succinyl-CoA + ADP + phosphate</text>
        <dbReference type="Rhea" id="RHEA:17661"/>
        <dbReference type="ChEBI" id="CHEBI:30031"/>
        <dbReference type="ChEBI" id="CHEBI:30616"/>
        <dbReference type="ChEBI" id="CHEBI:43474"/>
        <dbReference type="ChEBI" id="CHEBI:57287"/>
        <dbReference type="ChEBI" id="CHEBI:57292"/>
        <dbReference type="ChEBI" id="CHEBI:456216"/>
        <dbReference type="EC" id="6.2.1.5"/>
    </reaction>
    <physiologicalReaction direction="right-to-left" evidence="8">
        <dbReference type="Rhea" id="RHEA:17663"/>
    </physiologicalReaction>
</comment>
<proteinExistence type="inferred from homology"/>
<comment type="catalytic activity">
    <reaction evidence="9">
        <text>GTP + succinate + CoA = succinyl-CoA + GDP + phosphate</text>
        <dbReference type="Rhea" id="RHEA:22120"/>
        <dbReference type="ChEBI" id="CHEBI:30031"/>
        <dbReference type="ChEBI" id="CHEBI:37565"/>
        <dbReference type="ChEBI" id="CHEBI:43474"/>
        <dbReference type="ChEBI" id="CHEBI:57287"/>
        <dbReference type="ChEBI" id="CHEBI:57292"/>
        <dbReference type="ChEBI" id="CHEBI:58189"/>
    </reaction>
    <physiologicalReaction direction="right-to-left" evidence="9">
        <dbReference type="Rhea" id="RHEA:22122"/>
    </physiologicalReaction>
</comment>
<dbReference type="EMBL" id="JADHEI010000033">
    <property type="protein sequence ID" value="MBF2735145.1"/>
    <property type="molecule type" value="Genomic_DNA"/>
</dbReference>
<dbReference type="EC" id="6.2.1.5" evidence="10"/>
<dbReference type="GO" id="GO:0006099">
    <property type="term" value="P:tricarboxylic acid cycle"/>
    <property type="evidence" value="ECO:0007669"/>
    <property type="project" value="UniProtKB-UniRule"/>
</dbReference>
<comment type="function">
    <text evidence="10">Succinyl-CoA synthetase functions in the citric acid cycle (TCA), coupling the hydrolysis of succinyl-CoA to the synthesis of either ATP or GTP and thus represents the only step of substrate-level phosphorylation in the TCA. The beta subunit provides nucleotide specificity of the enzyme and binds the substrate succinate, while the binding sites for coenzyme A and phosphate are found in the alpha subunit.</text>
</comment>
<keyword evidence="2 10" id="KW-0816">Tricarboxylic acid cycle</keyword>
<dbReference type="InterPro" id="IPR013815">
    <property type="entry name" value="ATP_grasp_subdomain_1"/>
</dbReference>
<dbReference type="GO" id="GO:0042709">
    <property type="term" value="C:succinate-CoA ligase complex"/>
    <property type="evidence" value="ECO:0007669"/>
    <property type="project" value="TreeGrafter"/>
</dbReference>
<keyword evidence="3 10" id="KW-0436">Ligase</keyword>
<comment type="pathway">
    <text evidence="10">Carbohydrate metabolism; tricarboxylic acid cycle; succinate from succinyl-CoA (ligase route): step 1/1.</text>
</comment>
<dbReference type="GO" id="GO:0006104">
    <property type="term" value="P:succinyl-CoA metabolic process"/>
    <property type="evidence" value="ECO:0007669"/>
    <property type="project" value="TreeGrafter"/>
</dbReference>
<comment type="caution">
    <text evidence="12">The sequence shown here is derived from an EMBL/GenBank/DDBJ whole genome shotgun (WGS) entry which is preliminary data.</text>
</comment>
<dbReference type="AlphaFoldDB" id="A0A930Y1A3"/>
<dbReference type="Gene3D" id="3.30.1490.20">
    <property type="entry name" value="ATP-grasp fold, A domain"/>
    <property type="match status" value="1"/>
</dbReference>
<keyword evidence="7 10" id="KW-0460">Magnesium</keyword>
<dbReference type="Pfam" id="PF00549">
    <property type="entry name" value="Ligase_CoA"/>
    <property type="match status" value="1"/>
</dbReference>
<dbReference type="HAMAP" id="MF_00558">
    <property type="entry name" value="Succ_CoA_beta"/>
    <property type="match status" value="1"/>
</dbReference>
<evidence type="ECO:0000313" key="13">
    <source>
        <dbReference type="Proteomes" id="UP000604381"/>
    </source>
</evidence>
<dbReference type="InterPro" id="IPR016102">
    <property type="entry name" value="Succinyl-CoA_synth-like"/>
</dbReference>
<comment type="subunit">
    <text evidence="10">Heterotetramer of two alpha and two beta subunits.</text>
</comment>
<feature type="binding site" evidence="10">
    <location>
        <position position="213"/>
    </location>
    <ligand>
        <name>Mg(2+)</name>
        <dbReference type="ChEBI" id="CHEBI:18420"/>
    </ligand>
</feature>
<name>A0A930Y1A3_9GAMM</name>
<keyword evidence="6 10" id="KW-0067">ATP-binding</keyword>
<dbReference type="Gene3D" id="3.30.470.20">
    <property type="entry name" value="ATP-grasp fold, B domain"/>
    <property type="match status" value="1"/>
</dbReference>
<feature type="binding site" evidence="10">
    <location>
        <begin position="321"/>
        <end position="323"/>
    </location>
    <ligand>
        <name>substrate</name>
        <note>ligand shared with subunit alpha</note>
    </ligand>
</feature>
<dbReference type="InterPro" id="IPR011761">
    <property type="entry name" value="ATP-grasp"/>
</dbReference>
<dbReference type="InterPro" id="IPR005809">
    <property type="entry name" value="Succ_CoA_ligase-like_bsu"/>
</dbReference>
<evidence type="ECO:0000256" key="2">
    <source>
        <dbReference type="ARBA" id="ARBA00022532"/>
    </source>
</evidence>
<evidence type="ECO:0000259" key="11">
    <source>
        <dbReference type="PROSITE" id="PS50975"/>
    </source>
</evidence>
<feature type="binding site" evidence="10">
    <location>
        <position position="102"/>
    </location>
    <ligand>
        <name>ATP</name>
        <dbReference type="ChEBI" id="CHEBI:30616"/>
    </ligand>
</feature>
<dbReference type="GO" id="GO:0005829">
    <property type="term" value="C:cytosol"/>
    <property type="evidence" value="ECO:0007669"/>
    <property type="project" value="TreeGrafter"/>
</dbReference>
<dbReference type="FunFam" id="3.30.470.20:FF:000002">
    <property type="entry name" value="Succinate--CoA ligase [ADP-forming] subunit beta"/>
    <property type="match status" value="1"/>
</dbReference>
<evidence type="ECO:0000256" key="9">
    <source>
        <dbReference type="ARBA" id="ARBA00052891"/>
    </source>
</evidence>
<protein>
    <recommendedName>
        <fullName evidence="10">Succinate--CoA ligase [ADP-forming] subunit beta</fullName>
        <ecNumber evidence="10">6.2.1.5</ecNumber>
    </recommendedName>
    <alternativeName>
        <fullName evidence="10">Succinyl-CoA synthetase subunit beta</fullName>
        <shortName evidence="10">SCS-beta</shortName>
    </alternativeName>
</protein>
<feature type="domain" description="ATP-grasp" evidence="11">
    <location>
        <begin position="9"/>
        <end position="227"/>
    </location>
</feature>
<evidence type="ECO:0000256" key="10">
    <source>
        <dbReference type="HAMAP-Rule" id="MF_00558"/>
    </source>
</evidence>
<dbReference type="Proteomes" id="UP000604381">
    <property type="component" value="Unassembled WGS sequence"/>
</dbReference>
<organism evidence="12 13">
    <name type="scientific">Candidatus Amphirhobacter heronislandensis</name>
    <dbReference type="NCBI Taxonomy" id="1732024"/>
    <lineage>
        <taxon>Bacteria</taxon>
        <taxon>Pseudomonadati</taxon>
        <taxon>Pseudomonadota</taxon>
        <taxon>Gammaproteobacteria</taxon>
        <taxon>Candidatus Tethybacterales</taxon>
        <taxon>Candidatus Tethybacteraceae</taxon>
        <taxon>Candidatus Amphirhobacter</taxon>
    </lineage>
</organism>
<keyword evidence="4 10" id="KW-0479">Metal-binding</keyword>
<comment type="similarity">
    <text evidence="1 10">Belongs to the succinate/malate CoA ligase beta subunit family.</text>
</comment>
<dbReference type="Gene3D" id="3.40.50.261">
    <property type="entry name" value="Succinyl-CoA synthetase domains"/>
    <property type="match status" value="1"/>
</dbReference>
<feature type="binding site" evidence="10">
    <location>
        <position position="46"/>
    </location>
    <ligand>
        <name>ATP</name>
        <dbReference type="ChEBI" id="CHEBI:30616"/>
    </ligand>
</feature>